<dbReference type="CDD" id="cd06170">
    <property type="entry name" value="LuxR_C_like"/>
    <property type="match status" value="1"/>
</dbReference>
<dbReference type="AlphaFoldDB" id="A0A6L6IZS8"/>
<dbReference type="PROSITE" id="PS50110">
    <property type="entry name" value="RESPONSE_REGULATORY"/>
    <property type="match status" value="1"/>
</dbReference>
<name>A0A6L6IZS8_9RHOB</name>
<dbReference type="InterPro" id="IPR011006">
    <property type="entry name" value="CheY-like_superfamily"/>
</dbReference>
<evidence type="ECO:0000259" key="5">
    <source>
        <dbReference type="PROSITE" id="PS50110"/>
    </source>
</evidence>
<accession>A0A6L6IZS8</accession>
<evidence type="ECO:0000259" key="4">
    <source>
        <dbReference type="PROSITE" id="PS50043"/>
    </source>
</evidence>
<feature type="modified residue" description="4-aspartylphosphate" evidence="3">
    <location>
        <position position="60"/>
    </location>
</feature>
<feature type="domain" description="Response regulatory" evidence="5">
    <location>
        <begin position="10"/>
        <end position="127"/>
    </location>
</feature>
<dbReference type="SUPFAM" id="SSF52172">
    <property type="entry name" value="CheY-like"/>
    <property type="match status" value="1"/>
</dbReference>
<dbReference type="InterPro" id="IPR058245">
    <property type="entry name" value="NreC/VraR/RcsB-like_REC"/>
</dbReference>
<dbReference type="GO" id="GO:0003677">
    <property type="term" value="F:DNA binding"/>
    <property type="evidence" value="ECO:0007669"/>
    <property type="project" value="UniProtKB-KW"/>
</dbReference>
<dbReference type="PROSITE" id="PS50043">
    <property type="entry name" value="HTH_LUXR_2"/>
    <property type="match status" value="1"/>
</dbReference>
<evidence type="ECO:0000256" key="1">
    <source>
        <dbReference type="ARBA" id="ARBA00022553"/>
    </source>
</evidence>
<keyword evidence="7" id="KW-1185">Reference proteome</keyword>
<dbReference type="Pfam" id="PF00196">
    <property type="entry name" value="GerE"/>
    <property type="match status" value="1"/>
</dbReference>
<dbReference type="PANTHER" id="PTHR43214:SF43">
    <property type="entry name" value="TWO-COMPONENT RESPONSE REGULATOR"/>
    <property type="match status" value="1"/>
</dbReference>
<proteinExistence type="predicted"/>
<organism evidence="6 7">
    <name type="scientific">Paracoccus shanxieyensis</name>
    <dbReference type="NCBI Taxonomy" id="2675752"/>
    <lineage>
        <taxon>Bacteria</taxon>
        <taxon>Pseudomonadati</taxon>
        <taxon>Pseudomonadota</taxon>
        <taxon>Alphaproteobacteria</taxon>
        <taxon>Rhodobacterales</taxon>
        <taxon>Paracoccaceae</taxon>
        <taxon>Paracoccus</taxon>
    </lineage>
</organism>
<dbReference type="SUPFAM" id="SSF46894">
    <property type="entry name" value="C-terminal effector domain of the bipartite response regulators"/>
    <property type="match status" value="1"/>
</dbReference>
<gene>
    <name evidence="6" type="ORF">GL284_06470</name>
</gene>
<dbReference type="GO" id="GO:0006355">
    <property type="term" value="P:regulation of DNA-templated transcription"/>
    <property type="evidence" value="ECO:0007669"/>
    <property type="project" value="InterPro"/>
</dbReference>
<dbReference type="EMBL" id="WMII01000004">
    <property type="protein sequence ID" value="MTH63907.1"/>
    <property type="molecule type" value="Genomic_DNA"/>
</dbReference>
<dbReference type="Gene3D" id="1.10.10.10">
    <property type="entry name" value="Winged helix-like DNA-binding domain superfamily/Winged helix DNA-binding domain"/>
    <property type="match status" value="1"/>
</dbReference>
<dbReference type="InterPro" id="IPR016032">
    <property type="entry name" value="Sig_transdc_resp-reg_C-effctor"/>
</dbReference>
<dbReference type="SMART" id="SM00421">
    <property type="entry name" value="HTH_LUXR"/>
    <property type="match status" value="1"/>
</dbReference>
<dbReference type="PANTHER" id="PTHR43214">
    <property type="entry name" value="TWO-COMPONENT RESPONSE REGULATOR"/>
    <property type="match status" value="1"/>
</dbReference>
<keyword evidence="1 3" id="KW-0597">Phosphoprotein</keyword>
<dbReference type="Pfam" id="PF00072">
    <property type="entry name" value="Response_reg"/>
    <property type="match status" value="1"/>
</dbReference>
<evidence type="ECO:0000313" key="6">
    <source>
        <dbReference type="EMBL" id="MTH63907.1"/>
    </source>
</evidence>
<dbReference type="InterPro" id="IPR001789">
    <property type="entry name" value="Sig_transdc_resp-reg_receiver"/>
</dbReference>
<dbReference type="InterPro" id="IPR039420">
    <property type="entry name" value="WalR-like"/>
</dbReference>
<evidence type="ECO:0000256" key="3">
    <source>
        <dbReference type="PROSITE-ProRule" id="PRU00169"/>
    </source>
</evidence>
<dbReference type="CDD" id="cd17535">
    <property type="entry name" value="REC_NarL-like"/>
    <property type="match status" value="1"/>
</dbReference>
<dbReference type="SMART" id="SM00448">
    <property type="entry name" value="REC"/>
    <property type="match status" value="1"/>
</dbReference>
<keyword evidence="2" id="KW-0238">DNA-binding</keyword>
<reference evidence="6 7" key="1">
    <citation type="submission" date="2019-11" db="EMBL/GenBank/DDBJ databases">
        <authorList>
            <person name="Dong K."/>
        </authorList>
    </citation>
    <scope>NUCLEOTIDE SEQUENCE [LARGE SCALE GENOMIC DNA]</scope>
    <source>
        <strain evidence="6 7">DK608</strain>
    </source>
</reference>
<dbReference type="GO" id="GO:0000160">
    <property type="term" value="P:phosphorelay signal transduction system"/>
    <property type="evidence" value="ECO:0007669"/>
    <property type="project" value="InterPro"/>
</dbReference>
<dbReference type="PRINTS" id="PR00038">
    <property type="entry name" value="HTHLUXR"/>
</dbReference>
<comment type="caution">
    <text evidence="6">The sequence shown here is derived from an EMBL/GenBank/DDBJ whole genome shotgun (WGS) entry which is preliminary data.</text>
</comment>
<evidence type="ECO:0000256" key="2">
    <source>
        <dbReference type="ARBA" id="ARBA00023125"/>
    </source>
</evidence>
<dbReference type="InterPro" id="IPR036388">
    <property type="entry name" value="WH-like_DNA-bd_sf"/>
</dbReference>
<protein>
    <submittedName>
        <fullName evidence="6">Response regulator</fullName>
    </submittedName>
</protein>
<dbReference type="Proteomes" id="UP000478740">
    <property type="component" value="Unassembled WGS sequence"/>
</dbReference>
<sequence length="220" mass="23980">MTDTDTRPLHVLIVDDHPVVAEGWDRITRGRLDCRVTAAASPLQAFRAWRRASADVIVVDLTMGDAKLAGIRLIERLRAAGAMQPVLVFTMHRSPIIARRALQAGCNGIIMKDSPSDEIGLALQQVAAGGDYVPADLARRIALMERPGGPARPRLTPRETDILRAMAEGLAYRDIAERAGISYKTVSNVSQTLKDKLGANSFADLVVKAIRYLDETGDRI</sequence>
<feature type="domain" description="HTH luxR-type" evidence="4">
    <location>
        <begin position="148"/>
        <end position="213"/>
    </location>
</feature>
<dbReference type="Gene3D" id="3.40.50.2300">
    <property type="match status" value="1"/>
</dbReference>
<dbReference type="InterPro" id="IPR000792">
    <property type="entry name" value="Tscrpt_reg_LuxR_C"/>
</dbReference>
<dbReference type="RefSeq" id="WP_155043771.1">
    <property type="nucleotide sequence ID" value="NZ_WMIH01000003.1"/>
</dbReference>
<evidence type="ECO:0000313" key="7">
    <source>
        <dbReference type="Proteomes" id="UP000478740"/>
    </source>
</evidence>